<dbReference type="GO" id="GO:0032153">
    <property type="term" value="C:cell division site"/>
    <property type="evidence" value="ECO:0007669"/>
    <property type="project" value="TreeGrafter"/>
</dbReference>
<evidence type="ECO:0000256" key="5">
    <source>
        <dbReference type="ARBA" id="ARBA00022989"/>
    </source>
</evidence>
<dbReference type="GO" id="GO:0043093">
    <property type="term" value="P:FtsZ-dependent cytokinesis"/>
    <property type="evidence" value="ECO:0007669"/>
    <property type="project" value="TreeGrafter"/>
</dbReference>
<evidence type="ECO:0000256" key="6">
    <source>
        <dbReference type="ARBA" id="ARBA00023136"/>
    </source>
</evidence>
<keyword evidence="5" id="KW-1133">Transmembrane helix</keyword>
<dbReference type="HAMAP" id="MF_00910">
    <property type="entry name" value="FtsL"/>
    <property type="match status" value="1"/>
</dbReference>
<evidence type="ECO:0000256" key="7">
    <source>
        <dbReference type="ARBA" id="ARBA00023306"/>
    </source>
</evidence>
<gene>
    <name evidence="8" type="ORF">MNBD_GAMMA09-493</name>
</gene>
<organism evidence="8">
    <name type="scientific">hydrothermal vent metagenome</name>
    <dbReference type="NCBI Taxonomy" id="652676"/>
    <lineage>
        <taxon>unclassified sequences</taxon>
        <taxon>metagenomes</taxon>
        <taxon>ecological metagenomes</taxon>
    </lineage>
</organism>
<evidence type="ECO:0000256" key="1">
    <source>
        <dbReference type="ARBA" id="ARBA00004401"/>
    </source>
</evidence>
<evidence type="ECO:0000313" key="8">
    <source>
        <dbReference type="EMBL" id="VAW61121.1"/>
    </source>
</evidence>
<dbReference type="PANTHER" id="PTHR37479">
    <property type="entry name" value="CELL DIVISION PROTEIN FTSL"/>
    <property type="match status" value="1"/>
</dbReference>
<dbReference type="Pfam" id="PF04999">
    <property type="entry name" value="FtsL"/>
    <property type="match status" value="1"/>
</dbReference>
<dbReference type="EMBL" id="UOFI01000007">
    <property type="protein sequence ID" value="VAW61121.1"/>
    <property type="molecule type" value="Genomic_DNA"/>
</dbReference>
<sequence>MMSLIAILILAVMGSSVAVIYSKHQTRKLFVTLQKLHKQTDELNVEWGQLQLEQGAWSSHGRIEKIARKKLNMKLPKANEITYIKQ</sequence>
<dbReference type="NCBIfam" id="TIGR02209">
    <property type="entry name" value="ftsL_broad"/>
    <property type="match status" value="1"/>
</dbReference>
<keyword evidence="6" id="KW-0472">Membrane</keyword>
<evidence type="ECO:0000256" key="4">
    <source>
        <dbReference type="ARBA" id="ARBA00022692"/>
    </source>
</evidence>
<dbReference type="GO" id="GO:0005886">
    <property type="term" value="C:plasma membrane"/>
    <property type="evidence" value="ECO:0007669"/>
    <property type="project" value="UniProtKB-SubCell"/>
</dbReference>
<dbReference type="PANTHER" id="PTHR37479:SF1">
    <property type="entry name" value="CELL DIVISION PROTEIN FTSL"/>
    <property type="match status" value="1"/>
</dbReference>
<evidence type="ECO:0000256" key="2">
    <source>
        <dbReference type="ARBA" id="ARBA00022475"/>
    </source>
</evidence>
<proteinExistence type="inferred from homology"/>
<keyword evidence="7" id="KW-0131">Cell cycle</keyword>
<dbReference type="AlphaFoldDB" id="A0A3B0X030"/>
<name>A0A3B0X030_9ZZZZ</name>
<accession>A0A3B0X030</accession>
<evidence type="ECO:0000256" key="3">
    <source>
        <dbReference type="ARBA" id="ARBA00022618"/>
    </source>
</evidence>
<protein>
    <submittedName>
        <fullName evidence="8">Cell division protein FtsL</fullName>
    </submittedName>
</protein>
<dbReference type="InterPro" id="IPR011922">
    <property type="entry name" value="Cell_div_FtsL"/>
</dbReference>
<keyword evidence="4" id="KW-0812">Transmembrane</keyword>
<reference evidence="8" key="1">
    <citation type="submission" date="2018-06" db="EMBL/GenBank/DDBJ databases">
        <authorList>
            <person name="Zhirakovskaya E."/>
        </authorList>
    </citation>
    <scope>NUCLEOTIDE SEQUENCE</scope>
</reference>
<comment type="subcellular location">
    <subcellularLocation>
        <location evidence="1">Cell membrane</location>
        <topology evidence="1">Single-pass type II membrane protein</topology>
    </subcellularLocation>
</comment>
<keyword evidence="2" id="KW-1003">Cell membrane</keyword>
<keyword evidence="3 8" id="KW-0132">Cell division</keyword>